<sequence>MALLITGSFEGSNSQTLKYDAVADNFDKMGMSFGVVQWNFGAGTLAPVLLDMLNADEATFKDFFENVDDYASLTSALMKDVELQTYCALYDLCVQQQTLNSAHIFIEKRLTKEKPTTQKQLMIIVVEERAKTALPQYQADCLSRRMGVLQQQEFVVPHIPHPVTRTNTNFSALRNAARRSIFCRIT</sequence>
<dbReference type="AlphaFoldDB" id="A0A6J5DL65"/>
<reference evidence="1 2" key="1">
    <citation type="submission" date="2020-04" db="EMBL/GenBank/DDBJ databases">
        <authorList>
            <person name="De Canck E."/>
        </authorList>
    </citation>
    <scope>NUCLEOTIDE SEQUENCE [LARGE SCALE GENOMIC DNA]</scope>
    <source>
        <strain evidence="1 2">LMG 29542</strain>
    </source>
</reference>
<dbReference type="EMBL" id="CADIKH010000008">
    <property type="protein sequence ID" value="CAB3753745.1"/>
    <property type="molecule type" value="Genomic_DNA"/>
</dbReference>
<dbReference type="RefSeq" id="WP_175226412.1">
    <property type="nucleotide sequence ID" value="NZ_CADIKH010000008.1"/>
</dbReference>
<gene>
    <name evidence="1" type="ORF">LMG29542_02138</name>
</gene>
<dbReference type="Proteomes" id="UP000494363">
    <property type="component" value="Unassembled WGS sequence"/>
</dbReference>
<organism evidence="1 2">
    <name type="scientific">Paraburkholderia humisilvae</name>
    <dbReference type="NCBI Taxonomy" id="627669"/>
    <lineage>
        <taxon>Bacteria</taxon>
        <taxon>Pseudomonadati</taxon>
        <taxon>Pseudomonadota</taxon>
        <taxon>Betaproteobacteria</taxon>
        <taxon>Burkholderiales</taxon>
        <taxon>Burkholderiaceae</taxon>
        <taxon>Paraburkholderia</taxon>
    </lineage>
</organism>
<name>A0A6J5DL65_9BURK</name>
<keyword evidence="2" id="KW-1185">Reference proteome</keyword>
<protein>
    <submittedName>
        <fullName evidence="1">Uncharacterized protein</fullName>
    </submittedName>
</protein>
<accession>A0A6J5DL65</accession>
<evidence type="ECO:0000313" key="2">
    <source>
        <dbReference type="Proteomes" id="UP000494363"/>
    </source>
</evidence>
<evidence type="ECO:0000313" key="1">
    <source>
        <dbReference type="EMBL" id="CAB3753745.1"/>
    </source>
</evidence>
<proteinExistence type="predicted"/>